<dbReference type="RefSeq" id="WP_094825407.1">
    <property type="nucleotide sequence ID" value="NZ_NEVL01000002.1"/>
</dbReference>
<evidence type="ECO:0008006" key="3">
    <source>
        <dbReference type="Google" id="ProtNLM"/>
    </source>
</evidence>
<proteinExistence type="predicted"/>
<dbReference type="Proteomes" id="UP000217005">
    <property type="component" value="Unassembled WGS sequence"/>
</dbReference>
<evidence type="ECO:0000313" key="1">
    <source>
        <dbReference type="EMBL" id="OZI39033.1"/>
    </source>
</evidence>
<dbReference type="EMBL" id="NEVL01000002">
    <property type="protein sequence ID" value="OZI39033.1"/>
    <property type="molecule type" value="Genomic_DNA"/>
</dbReference>
<organism evidence="1 2">
    <name type="scientific">Bordetella genomosp. 1</name>
    <dbReference type="NCBI Taxonomy" id="1395607"/>
    <lineage>
        <taxon>Bacteria</taxon>
        <taxon>Pseudomonadati</taxon>
        <taxon>Pseudomonadota</taxon>
        <taxon>Betaproteobacteria</taxon>
        <taxon>Burkholderiales</taxon>
        <taxon>Alcaligenaceae</taxon>
        <taxon>Bordetella</taxon>
    </lineage>
</organism>
<dbReference type="InterPro" id="IPR021808">
    <property type="entry name" value="DUF3383"/>
</dbReference>
<dbReference type="AlphaFoldDB" id="A0A261SRX1"/>
<sequence length="492" mass="51673">MSIPASEIVQVVPGVIGAGGSALDLNGLILTTDTAVPVGTVRSFATARDVERFFGTTSTEATLAGIYFNGFDNSTRKPGNLLFAQYPTEAVAAYVRGGSMASTTLAQLQALTGVLTVSVDGTPKTSSTINLSAATSFSNAASIIQAAFTSFGASCTYDAQRAAFVITSATDGAASTISYGSGTIAAGLKLTQATGAVLSQGAAAGVPATNMSAITDITQNWASFMTTFEPDTDGKVAFSAWTNSRGNRYAYVGWDTDVAAAQQGSTTSWAARIAANEYSGSVPVYQDIQHAAFVLGAVASIDFARTNGRITLAFKGQSGLTFSVTDATTAQTLIDNGYNFYGDYATSNDQFRFFYPGQISGSWKWVDVYVNQIWQNAAIQQALMTLLTQVNSIPYNLDGYTLIDAACLDPINAGVNFGSIRAGVTLSAQQKAQVNNQAGVDISESLQTRGWYLQIKDATPQVREARGTPPMTFWYMDGGSVQQITLASLAVL</sequence>
<comment type="caution">
    <text evidence="1">The sequence shown here is derived from an EMBL/GenBank/DDBJ whole genome shotgun (WGS) entry which is preliminary data.</text>
</comment>
<gene>
    <name evidence="1" type="ORF">CEG14_05720</name>
</gene>
<dbReference type="OrthoDB" id="7494486at2"/>
<name>A0A261SRX1_9BORD</name>
<evidence type="ECO:0000313" key="2">
    <source>
        <dbReference type="Proteomes" id="UP000217005"/>
    </source>
</evidence>
<dbReference type="Pfam" id="PF11863">
    <property type="entry name" value="DUF3383"/>
    <property type="match status" value="1"/>
</dbReference>
<reference evidence="1 2" key="1">
    <citation type="submission" date="2017-05" db="EMBL/GenBank/DDBJ databases">
        <title>Complete and WGS of Bordetella genogroups.</title>
        <authorList>
            <person name="Spilker T."/>
            <person name="LiPuma J."/>
        </authorList>
    </citation>
    <scope>NUCLEOTIDE SEQUENCE [LARGE SCALE GENOMIC DNA]</scope>
    <source>
        <strain evidence="1 2">AU17610</strain>
    </source>
</reference>
<accession>A0A261SRX1</accession>
<protein>
    <recommendedName>
        <fullName evidence="3">Phage tail protein</fullName>
    </recommendedName>
</protein>